<evidence type="ECO:0000256" key="6">
    <source>
        <dbReference type="ARBA" id="ARBA00023136"/>
    </source>
</evidence>
<dbReference type="GO" id="GO:0005886">
    <property type="term" value="C:plasma membrane"/>
    <property type="evidence" value="ECO:0007669"/>
    <property type="project" value="UniProtKB-SubCell"/>
</dbReference>
<dbReference type="PANTHER" id="PTHR43386">
    <property type="entry name" value="OLIGOPEPTIDE TRANSPORT SYSTEM PERMEASE PROTEIN APPC"/>
    <property type="match status" value="1"/>
</dbReference>
<sequence length="333" mass="35568">MSTQSVAVNTTAKTPKQKAKRKSSALQTFFKNPRSLVGAILFGLFVVIAIFAPLIAPYNPSSTNFSMLQPPSAGHIFGTTSLGQDVFSQFIWGTRATLIVGIGAGVLSTIIAVLIGVTAGYLGGVTDSILNAICNIFLVMPGLALLIIIESYVNNSTPYMNGLIIALTGWAWGARVMRSMAMTIASRDYIAAARLSGASTFRIILFEIVPNMTSVIASNVMYACLAAVLAESGLAYLGFENVASTSWGTMLYWSSQNGAMISGAWWWFVPPGLGIALLGTSFALMNFGIDQVTNPRLRTSRKKKDVQRLLKELQKSQTKGVLTDGGQQTSVGN</sequence>
<evidence type="ECO:0000256" key="1">
    <source>
        <dbReference type="ARBA" id="ARBA00004651"/>
    </source>
</evidence>
<evidence type="ECO:0000259" key="8">
    <source>
        <dbReference type="PROSITE" id="PS50928"/>
    </source>
</evidence>
<evidence type="ECO:0000313" key="10">
    <source>
        <dbReference type="Proteomes" id="UP000294581"/>
    </source>
</evidence>
<evidence type="ECO:0000313" key="9">
    <source>
        <dbReference type="EMBL" id="TDY47899.1"/>
    </source>
</evidence>
<evidence type="ECO:0000256" key="3">
    <source>
        <dbReference type="ARBA" id="ARBA00022475"/>
    </source>
</evidence>
<comment type="similarity">
    <text evidence="7">Belongs to the binding-protein-dependent transport system permease family.</text>
</comment>
<gene>
    <name evidence="9" type="ORF">C7445_10578</name>
</gene>
<evidence type="ECO:0000256" key="4">
    <source>
        <dbReference type="ARBA" id="ARBA00022692"/>
    </source>
</evidence>
<dbReference type="Pfam" id="PF12911">
    <property type="entry name" value="OppC_N"/>
    <property type="match status" value="1"/>
</dbReference>
<feature type="domain" description="ABC transmembrane type-1" evidence="8">
    <location>
        <begin position="94"/>
        <end position="286"/>
    </location>
</feature>
<dbReference type="PANTHER" id="PTHR43386:SF1">
    <property type="entry name" value="D,D-DIPEPTIDE TRANSPORT SYSTEM PERMEASE PROTEIN DDPC-RELATED"/>
    <property type="match status" value="1"/>
</dbReference>
<keyword evidence="2 7" id="KW-0813">Transport</keyword>
<dbReference type="InterPro" id="IPR050366">
    <property type="entry name" value="BP-dependent_transpt_permease"/>
</dbReference>
<dbReference type="OrthoDB" id="2514at2"/>
<keyword evidence="6 7" id="KW-0472">Membrane</keyword>
<feature type="transmembrane region" description="Helical" evidence="7">
    <location>
        <begin position="129"/>
        <end position="153"/>
    </location>
</feature>
<dbReference type="CDD" id="cd06261">
    <property type="entry name" value="TM_PBP2"/>
    <property type="match status" value="1"/>
</dbReference>
<dbReference type="Gene3D" id="1.10.3720.10">
    <property type="entry name" value="MetI-like"/>
    <property type="match status" value="1"/>
</dbReference>
<dbReference type="InterPro" id="IPR035906">
    <property type="entry name" value="MetI-like_sf"/>
</dbReference>
<keyword evidence="4 7" id="KW-0812">Transmembrane</keyword>
<proteinExistence type="inferred from homology"/>
<comment type="caution">
    <text evidence="9">The sequence shown here is derived from an EMBL/GenBank/DDBJ whole genome shotgun (WGS) entry which is preliminary data.</text>
</comment>
<dbReference type="AlphaFoldDB" id="A0A4V6QD24"/>
<dbReference type="SUPFAM" id="SSF161098">
    <property type="entry name" value="MetI-like"/>
    <property type="match status" value="1"/>
</dbReference>
<evidence type="ECO:0000256" key="7">
    <source>
        <dbReference type="RuleBase" id="RU363032"/>
    </source>
</evidence>
<keyword evidence="3" id="KW-1003">Cell membrane</keyword>
<dbReference type="PROSITE" id="PS50928">
    <property type="entry name" value="ABC_TM1"/>
    <property type="match status" value="1"/>
</dbReference>
<name>A0A4V6QD24_9BACL</name>
<feature type="transmembrane region" description="Helical" evidence="7">
    <location>
        <begin position="98"/>
        <end position="122"/>
    </location>
</feature>
<dbReference type="InterPro" id="IPR000515">
    <property type="entry name" value="MetI-like"/>
</dbReference>
<dbReference type="Pfam" id="PF00528">
    <property type="entry name" value="BPD_transp_1"/>
    <property type="match status" value="1"/>
</dbReference>
<evidence type="ECO:0000256" key="2">
    <source>
        <dbReference type="ARBA" id="ARBA00022448"/>
    </source>
</evidence>
<keyword evidence="10" id="KW-1185">Reference proteome</keyword>
<dbReference type="GO" id="GO:0071916">
    <property type="term" value="F:dipeptide transmembrane transporter activity"/>
    <property type="evidence" value="ECO:0007669"/>
    <property type="project" value="TreeGrafter"/>
</dbReference>
<comment type="subcellular location">
    <subcellularLocation>
        <location evidence="1 7">Cell membrane</location>
        <topology evidence="1 7">Multi-pass membrane protein</topology>
    </subcellularLocation>
</comment>
<protein>
    <submittedName>
        <fullName evidence="9">Peptide/nickel transport system permease protein</fullName>
    </submittedName>
</protein>
<feature type="transmembrane region" description="Helical" evidence="7">
    <location>
        <begin position="274"/>
        <end position="293"/>
    </location>
</feature>
<keyword evidence="5 7" id="KW-1133">Transmembrane helix</keyword>
<evidence type="ECO:0000256" key="5">
    <source>
        <dbReference type="ARBA" id="ARBA00022989"/>
    </source>
</evidence>
<feature type="transmembrane region" description="Helical" evidence="7">
    <location>
        <begin position="36"/>
        <end position="58"/>
    </location>
</feature>
<organism evidence="9 10">
    <name type="scientific">Alicyclobacillus sacchari</name>
    <dbReference type="NCBI Taxonomy" id="392010"/>
    <lineage>
        <taxon>Bacteria</taxon>
        <taxon>Bacillati</taxon>
        <taxon>Bacillota</taxon>
        <taxon>Bacilli</taxon>
        <taxon>Bacillales</taxon>
        <taxon>Alicyclobacillaceae</taxon>
        <taxon>Alicyclobacillus</taxon>
    </lineage>
</organism>
<accession>A0A4V6QD24</accession>
<dbReference type="InterPro" id="IPR025966">
    <property type="entry name" value="OppC_N"/>
</dbReference>
<reference evidence="9 10" key="1">
    <citation type="submission" date="2019-03" db="EMBL/GenBank/DDBJ databases">
        <title>Genomic Encyclopedia of Type Strains, Phase IV (KMG-IV): sequencing the most valuable type-strain genomes for metagenomic binning, comparative biology and taxonomic classification.</title>
        <authorList>
            <person name="Goeker M."/>
        </authorList>
    </citation>
    <scope>NUCLEOTIDE SEQUENCE [LARGE SCALE GENOMIC DNA]</scope>
    <source>
        <strain evidence="9 10">DSM 17974</strain>
    </source>
</reference>
<feature type="transmembrane region" description="Helical" evidence="7">
    <location>
        <begin position="159"/>
        <end position="177"/>
    </location>
</feature>
<dbReference type="EMBL" id="SORF01000005">
    <property type="protein sequence ID" value="TDY47899.1"/>
    <property type="molecule type" value="Genomic_DNA"/>
</dbReference>
<dbReference type="Proteomes" id="UP000294581">
    <property type="component" value="Unassembled WGS sequence"/>
</dbReference>
<dbReference type="RefSeq" id="WP_134159294.1">
    <property type="nucleotide sequence ID" value="NZ_SORF01000005.1"/>
</dbReference>
<feature type="transmembrane region" description="Helical" evidence="7">
    <location>
        <begin position="220"/>
        <end position="239"/>
    </location>
</feature>